<feature type="region of interest" description="Disordered" evidence="1">
    <location>
        <begin position="1"/>
        <end position="39"/>
    </location>
</feature>
<proteinExistence type="predicted"/>
<comment type="caution">
    <text evidence="2">The sequence shown here is derived from an EMBL/GenBank/DDBJ whole genome shotgun (WGS) entry which is preliminary data.</text>
</comment>
<dbReference type="AlphaFoldDB" id="D0WGH4"/>
<evidence type="ECO:0000313" key="2">
    <source>
        <dbReference type="EMBL" id="EEZ61588.1"/>
    </source>
</evidence>
<name>D0WGH4_SLAES</name>
<protein>
    <submittedName>
        <fullName evidence="2">Uncharacterized protein</fullName>
    </submittedName>
</protein>
<evidence type="ECO:0000256" key="1">
    <source>
        <dbReference type="SAM" id="MobiDB-lite"/>
    </source>
</evidence>
<gene>
    <name evidence="2" type="ORF">HMPREF0762_00929</name>
</gene>
<evidence type="ECO:0000313" key="3">
    <source>
        <dbReference type="Proteomes" id="UP000006001"/>
    </source>
</evidence>
<reference evidence="2" key="1">
    <citation type="submission" date="2009-10" db="EMBL/GenBank/DDBJ databases">
        <authorList>
            <person name="Weinstock G."/>
            <person name="Sodergren E."/>
            <person name="Clifton S."/>
            <person name="Fulton L."/>
            <person name="Fulton B."/>
            <person name="Courtney L."/>
            <person name="Fronick C."/>
            <person name="Harrison M."/>
            <person name="Strong C."/>
            <person name="Farmer C."/>
            <person name="Delahaunty K."/>
            <person name="Markovic C."/>
            <person name="Hall O."/>
            <person name="Minx P."/>
            <person name="Tomlinson C."/>
            <person name="Mitreva M."/>
            <person name="Nelson J."/>
            <person name="Hou S."/>
            <person name="Wollam A."/>
            <person name="Pepin K.H."/>
            <person name="Johnson M."/>
            <person name="Bhonagiri V."/>
            <person name="Nash W.E."/>
            <person name="Warren W."/>
            <person name="Chinwalla A."/>
            <person name="Mardis E.R."/>
            <person name="Wilson R.K."/>
        </authorList>
    </citation>
    <scope>NUCLEOTIDE SEQUENCE [LARGE SCALE GENOMIC DNA]</scope>
    <source>
        <strain evidence="2">ATCC 700122</strain>
    </source>
</reference>
<dbReference type="STRING" id="649764.HMPREF0762_00929"/>
<organism evidence="2 3">
    <name type="scientific">Slackia exigua (strain ATCC 700122 / DSM 15923 / CIP 105133 / JCM 11022 / KCTC 5966 / S-7)</name>
    <dbReference type="NCBI Taxonomy" id="649764"/>
    <lineage>
        <taxon>Bacteria</taxon>
        <taxon>Bacillati</taxon>
        <taxon>Actinomycetota</taxon>
        <taxon>Coriobacteriia</taxon>
        <taxon>Eggerthellales</taxon>
        <taxon>Eggerthellaceae</taxon>
        <taxon>Slackia</taxon>
    </lineage>
</organism>
<accession>D0WGH4</accession>
<sequence>MRPWRRPPWLVGRNGCGTPPTIADGHAPSPSWKDSGVQV</sequence>
<dbReference type="HOGENOM" id="CLU_3317098_0_0_11"/>
<keyword evidence="3" id="KW-1185">Reference proteome</keyword>
<dbReference type="EMBL" id="ACUX02000006">
    <property type="protein sequence ID" value="EEZ61588.1"/>
    <property type="molecule type" value="Genomic_DNA"/>
</dbReference>
<dbReference type="Proteomes" id="UP000006001">
    <property type="component" value="Unassembled WGS sequence"/>
</dbReference>